<accession>A0ABD3S4Q2</accession>
<dbReference type="PANTHER" id="PTHR46162:SF20">
    <property type="entry name" value="UBIQUITIN CARBOXYL-TERMINAL HYDROLASE 7-LIKE ISOFORM X1"/>
    <property type="match status" value="1"/>
</dbReference>
<feature type="domain" description="MATH" evidence="1">
    <location>
        <begin position="177"/>
        <end position="302"/>
    </location>
</feature>
<evidence type="ECO:0000259" key="1">
    <source>
        <dbReference type="PROSITE" id="PS50144"/>
    </source>
</evidence>
<organism evidence="2 3">
    <name type="scientific">Penstemon smallii</name>
    <dbReference type="NCBI Taxonomy" id="265156"/>
    <lineage>
        <taxon>Eukaryota</taxon>
        <taxon>Viridiplantae</taxon>
        <taxon>Streptophyta</taxon>
        <taxon>Embryophyta</taxon>
        <taxon>Tracheophyta</taxon>
        <taxon>Spermatophyta</taxon>
        <taxon>Magnoliopsida</taxon>
        <taxon>eudicotyledons</taxon>
        <taxon>Gunneridae</taxon>
        <taxon>Pentapetalae</taxon>
        <taxon>asterids</taxon>
        <taxon>lamiids</taxon>
        <taxon>Lamiales</taxon>
        <taxon>Plantaginaceae</taxon>
        <taxon>Cheloneae</taxon>
        <taxon>Penstemon</taxon>
    </lineage>
</organism>
<evidence type="ECO:0000313" key="3">
    <source>
        <dbReference type="Proteomes" id="UP001634393"/>
    </source>
</evidence>
<dbReference type="Gene3D" id="2.60.210.10">
    <property type="entry name" value="Apoptosis, Tumor Necrosis Factor Receptor Associated Protein 2, Chain A"/>
    <property type="match status" value="2"/>
</dbReference>
<dbReference type="PROSITE" id="PS50144">
    <property type="entry name" value="MATH"/>
    <property type="match status" value="2"/>
</dbReference>
<dbReference type="InterPro" id="IPR002083">
    <property type="entry name" value="MATH/TRAF_dom"/>
</dbReference>
<protein>
    <recommendedName>
        <fullName evidence="1">MATH domain-containing protein</fullName>
    </recommendedName>
</protein>
<dbReference type="PANTHER" id="PTHR46162">
    <property type="entry name" value="TRAF-LIKE FAMILY PROTEIN"/>
    <property type="match status" value="1"/>
</dbReference>
<dbReference type="AlphaFoldDB" id="A0ABD3S4Q2"/>
<dbReference type="SMART" id="SM00061">
    <property type="entry name" value="MATH"/>
    <property type="match status" value="2"/>
</dbReference>
<dbReference type="CDD" id="cd00121">
    <property type="entry name" value="MATH"/>
    <property type="match status" value="2"/>
</dbReference>
<name>A0ABD3S4Q2_9LAMI</name>
<dbReference type="InterPro" id="IPR008974">
    <property type="entry name" value="TRAF-like"/>
</dbReference>
<evidence type="ECO:0000313" key="2">
    <source>
        <dbReference type="EMBL" id="KAL3819385.1"/>
    </source>
</evidence>
<dbReference type="SUPFAM" id="SSF49599">
    <property type="entry name" value="TRAF domain-like"/>
    <property type="match status" value="2"/>
</dbReference>
<gene>
    <name evidence="2" type="ORF">ACJIZ3_005290</name>
</gene>
<comment type="caution">
    <text evidence="2">The sequence shown here is derived from an EMBL/GenBank/DDBJ whole genome shotgun (WGS) entry which is preliminary data.</text>
</comment>
<reference evidence="2 3" key="1">
    <citation type="submission" date="2024-12" db="EMBL/GenBank/DDBJ databases">
        <title>The unique morphological basis and parallel evolutionary history of personate flowers in Penstemon.</title>
        <authorList>
            <person name="Depatie T.H."/>
            <person name="Wessinger C.A."/>
        </authorList>
    </citation>
    <scope>NUCLEOTIDE SEQUENCE [LARGE SCALE GENOMIC DNA]</scope>
    <source>
        <strain evidence="2">WTNN_2</strain>
        <tissue evidence="2">Leaf</tissue>
    </source>
</reference>
<feature type="domain" description="MATH" evidence="1">
    <location>
        <begin position="24"/>
        <end position="157"/>
    </location>
</feature>
<sequence>MMALIPHNLNDEDEVTVETREVSPSHLLFKIESFSLLSKNGIDKYESTEFLAGDYKWKLIFYPNGHESGDDDDDNIAVYLAVADTSSLPPRWEFNAVFSIFLYNQKYDNFLSMRGRTRRFHAVKQEWGFPKFISKKSLIDPSNGYLVNDNCVFGAEVFVIKSQGVVECLSMPKVAKSFQRSWRISQFSKLEKEWVSDEFLFGDHVWKMEVYPRGEGDEEGHHVSLFLCLVDCCLTPFHKVKVNLTVKMKHQINGEDFVESNTYWFASRDDGWGFSGFMSISDMNDPAKGYLVEDCCILEVEISVQAVAHSNSVDLSVLVPNSK</sequence>
<keyword evidence="3" id="KW-1185">Reference proteome</keyword>
<dbReference type="Proteomes" id="UP001634393">
    <property type="component" value="Unassembled WGS sequence"/>
</dbReference>
<proteinExistence type="predicted"/>
<dbReference type="Pfam" id="PF22486">
    <property type="entry name" value="MATH_2"/>
    <property type="match status" value="2"/>
</dbReference>
<dbReference type="EMBL" id="JBJXBP010000007">
    <property type="protein sequence ID" value="KAL3819385.1"/>
    <property type="molecule type" value="Genomic_DNA"/>
</dbReference>